<reference evidence="1" key="1">
    <citation type="submission" date="2021-03" db="EMBL/GenBank/DDBJ databases">
        <authorList>
            <person name="Wang G."/>
        </authorList>
    </citation>
    <scope>NUCLEOTIDE SEQUENCE</scope>
    <source>
        <strain evidence="1">KCTC 12899</strain>
    </source>
</reference>
<evidence type="ECO:0000313" key="1">
    <source>
        <dbReference type="EMBL" id="MBO1318275.1"/>
    </source>
</evidence>
<dbReference type="AlphaFoldDB" id="A0A8J7QEK3"/>
<accession>A0A8J7QEK3</accession>
<name>A0A8J7QEK3_9BACT</name>
<proteinExistence type="predicted"/>
<gene>
    <name evidence="1" type="ORF">J3U88_07405</name>
</gene>
<comment type="caution">
    <text evidence="1">The sequence shown here is derived from an EMBL/GenBank/DDBJ whole genome shotgun (WGS) entry which is preliminary data.</text>
</comment>
<dbReference type="RefSeq" id="WP_207857946.1">
    <property type="nucleotide sequence ID" value="NZ_JAFREP010000005.1"/>
</dbReference>
<dbReference type="EMBL" id="JAFREP010000005">
    <property type="protein sequence ID" value="MBO1318275.1"/>
    <property type="molecule type" value="Genomic_DNA"/>
</dbReference>
<protein>
    <submittedName>
        <fullName evidence="1">Uncharacterized protein</fullName>
    </submittedName>
</protein>
<evidence type="ECO:0000313" key="2">
    <source>
        <dbReference type="Proteomes" id="UP000664417"/>
    </source>
</evidence>
<dbReference type="Proteomes" id="UP000664417">
    <property type="component" value="Unassembled WGS sequence"/>
</dbReference>
<sequence>MRSVFFFLLLGFVFPAYSAQIYLRPKPNLPGHDAQNGQVRMHDLTGTGEFWVQVMVAEFTEPISAAQIAVEYPAHWIRVEGPAPLRRGDEVPSEHVVFLPSTPDGMYQPDLVDNGEGQWRALMVIGDFQSHLQPTTEPQVLFEMRFTAVGVTVPECASARGEIVIRPPSMDPLHGSMVLNHRAEPLSLDLSRNQPVTLVQENTLQKGNLTRYLPGGVDDLIDYDDLAVLYRCLATSQRGCGLSGITEQQYRQLTDLDCSGGDPDHTDLRVLLEVIERRAMKREKRSDAQVLVPENGMFQLVIAPASGGLVIHLPDQEENSLGFVVAAKNSPHWDTVVVKEHRRSPLLLLLPKPGNPLESTLLTWPALTNQVLPITLTTLRPALLAASPQE</sequence>
<organism evidence="1 2">
    <name type="scientific">Acanthopleuribacter pedis</name>
    <dbReference type="NCBI Taxonomy" id="442870"/>
    <lineage>
        <taxon>Bacteria</taxon>
        <taxon>Pseudomonadati</taxon>
        <taxon>Acidobacteriota</taxon>
        <taxon>Holophagae</taxon>
        <taxon>Acanthopleuribacterales</taxon>
        <taxon>Acanthopleuribacteraceae</taxon>
        <taxon>Acanthopleuribacter</taxon>
    </lineage>
</organism>
<keyword evidence="2" id="KW-1185">Reference proteome</keyword>